<sequence length="283" mass="31031">MALLTIYSPQTSEISEFFFFFANRPVLLPGRGLPPVATPPPVEGAPPVENRPRFAKKKLRLREHHPLFTNSNTSHCSLQTYCRWNGNECTAFSKKNSDHKFQIYEQAVVSLPVEAPFQASRFPESLVYTTADCTTACSSILSASQPLSLVPSPPRFLLQAVALADSQLTSAHRQSADSSYSSEYPTAGEAEYPTANIISLTVSTLSLGAVALANDPNGQLVIRDSPSASCETLVTKCNSRQEELKKMVATSMPLVHIPQFTTRLVKRPLTQVEGTIDKICDRD</sequence>
<gene>
    <name evidence="1" type="ORF">Fot_10473</name>
</gene>
<name>A0ABD1WJQ4_9LAMI</name>
<dbReference type="Proteomes" id="UP001604277">
    <property type="component" value="Unassembled WGS sequence"/>
</dbReference>
<comment type="caution">
    <text evidence="1">The sequence shown here is derived from an EMBL/GenBank/DDBJ whole genome shotgun (WGS) entry which is preliminary data.</text>
</comment>
<dbReference type="AlphaFoldDB" id="A0ABD1WJQ4"/>
<reference evidence="2" key="1">
    <citation type="submission" date="2024-07" db="EMBL/GenBank/DDBJ databases">
        <title>Two chromosome-level genome assemblies of Korean endemic species Abeliophyllum distichum and Forsythia ovata (Oleaceae).</title>
        <authorList>
            <person name="Jang H."/>
        </authorList>
    </citation>
    <scope>NUCLEOTIDE SEQUENCE [LARGE SCALE GENOMIC DNA]</scope>
</reference>
<proteinExistence type="predicted"/>
<organism evidence="1 2">
    <name type="scientific">Forsythia ovata</name>
    <dbReference type="NCBI Taxonomy" id="205694"/>
    <lineage>
        <taxon>Eukaryota</taxon>
        <taxon>Viridiplantae</taxon>
        <taxon>Streptophyta</taxon>
        <taxon>Embryophyta</taxon>
        <taxon>Tracheophyta</taxon>
        <taxon>Spermatophyta</taxon>
        <taxon>Magnoliopsida</taxon>
        <taxon>eudicotyledons</taxon>
        <taxon>Gunneridae</taxon>
        <taxon>Pentapetalae</taxon>
        <taxon>asterids</taxon>
        <taxon>lamiids</taxon>
        <taxon>Lamiales</taxon>
        <taxon>Oleaceae</taxon>
        <taxon>Forsythieae</taxon>
        <taxon>Forsythia</taxon>
    </lineage>
</organism>
<keyword evidence="2" id="KW-1185">Reference proteome</keyword>
<accession>A0ABD1WJQ4</accession>
<dbReference type="EMBL" id="JBFOLJ010000003">
    <property type="protein sequence ID" value="KAL2548943.1"/>
    <property type="molecule type" value="Genomic_DNA"/>
</dbReference>
<evidence type="ECO:0000313" key="2">
    <source>
        <dbReference type="Proteomes" id="UP001604277"/>
    </source>
</evidence>
<evidence type="ECO:0000313" key="1">
    <source>
        <dbReference type="EMBL" id="KAL2548943.1"/>
    </source>
</evidence>
<protein>
    <submittedName>
        <fullName evidence="1">Uncharacterized protein</fullName>
    </submittedName>
</protein>